<gene>
    <name evidence="2" type="ORF">F511_24142</name>
</gene>
<evidence type="ECO:0000313" key="3">
    <source>
        <dbReference type="Proteomes" id="UP000250235"/>
    </source>
</evidence>
<feature type="compositionally biased region" description="Low complexity" evidence="1">
    <location>
        <begin position="8"/>
        <end position="26"/>
    </location>
</feature>
<proteinExistence type="predicted"/>
<reference evidence="2 3" key="1">
    <citation type="journal article" date="2015" name="Proc. Natl. Acad. Sci. U.S.A.">
        <title>The resurrection genome of Boea hygrometrica: A blueprint for survival of dehydration.</title>
        <authorList>
            <person name="Xiao L."/>
            <person name="Yang G."/>
            <person name="Zhang L."/>
            <person name="Yang X."/>
            <person name="Zhao S."/>
            <person name="Ji Z."/>
            <person name="Zhou Q."/>
            <person name="Hu M."/>
            <person name="Wang Y."/>
            <person name="Chen M."/>
            <person name="Xu Y."/>
            <person name="Jin H."/>
            <person name="Xiao X."/>
            <person name="Hu G."/>
            <person name="Bao F."/>
            <person name="Hu Y."/>
            <person name="Wan P."/>
            <person name="Li L."/>
            <person name="Deng X."/>
            <person name="Kuang T."/>
            <person name="Xiang C."/>
            <person name="Zhu J.K."/>
            <person name="Oliver M.J."/>
            <person name="He Y."/>
        </authorList>
    </citation>
    <scope>NUCLEOTIDE SEQUENCE [LARGE SCALE GENOMIC DNA]</scope>
    <source>
        <strain evidence="3">cv. XS01</strain>
    </source>
</reference>
<accession>A0A2Z7BAQ7</accession>
<dbReference type="EMBL" id="KV007735">
    <property type="protein sequence ID" value="KZV31155.1"/>
    <property type="molecule type" value="Genomic_DNA"/>
</dbReference>
<keyword evidence="3" id="KW-1185">Reference proteome</keyword>
<organism evidence="2 3">
    <name type="scientific">Dorcoceras hygrometricum</name>
    <dbReference type="NCBI Taxonomy" id="472368"/>
    <lineage>
        <taxon>Eukaryota</taxon>
        <taxon>Viridiplantae</taxon>
        <taxon>Streptophyta</taxon>
        <taxon>Embryophyta</taxon>
        <taxon>Tracheophyta</taxon>
        <taxon>Spermatophyta</taxon>
        <taxon>Magnoliopsida</taxon>
        <taxon>eudicotyledons</taxon>
        <taxon>Gunneridae</taxon>
        <taxon>Pentapetalae</taxon>
        <taxon>asterids</taxon>
        <taxon>lamiids</taxon>
        <taxon>Lamiales</taxon>
        <taxon>Gesneriaceae</taxon>
        <taxon>Didymocarpoideae</taxon>
        <taxon>Trichosporeae</taxon>
        <taxon>Loxocarpinae</taxon>
        <taxon>Dorcoceras</taxon>
    </lineage>
</organism>
<protein>
    <submittedName>
        <fullName evidence="2">Uncharacterized protein</fullName>
    </submittedName>
</protein>
<feature type="region of interest" description="Disordered" evidence="1">
    <location>
        <begin position="1"/>
        <end position="32"/>
    </location>
</feature>
<sequence>MVAEENKSAWADSDSEESSFGTSSSSEIEDEVQCLMADDTEESLFKKKKKRRWSWSEVADDEDQLEHGAKRERRSDVVLSFSRCFNVDDVIDDVIQSQDSAGSLHSRRKKKRRRRGDPVASYSAISRCYLELAIAKRCRLHKLIRQRFAITIKIQQEDFALLFQQTKLQCIQSQRKDIQSQDEPVASNSSIQSRAHMNQLLLLNQSQALHIQSTWFPGAKN</sequence>
<feature type="region of interest" description="Disordered" evidence="1">
    <location>
        <begin position="44"/>
        <end position="67"/>
    </location>
</feature>
<name>A0A2Z7BAQ7_9LAMI</name>
<dbReference type="Proteomes" id="UP000250235">
    <property type="component" value="Unassembled WGS sequence"/>
</dbReference>
<dbReference type="AlphaFoldDB" id="A0A2Z7BAQ7"/>
<evidence type="ECO:0000256" key="1">
    <source>
        <dbReference type="SAM" id="MobiDB-lite"/>
    </source>
</evidence>
<evidence type="ECO:0000313" key="2">
    <source>
        <dbReference type="EMBL" id="KZV31155.1"/>
    </source>
</evidence>